<dbReference type="GO" id="GO:0003677">
    <property type="term" value="F:DNA binding"/>
    <property type="evidence" value="ECO:0007669"/>
    <property type="project" value="UniProtKB-KW"/>
</dbReference>
<feature type="domain" description="Tyr recombinase" evidence="4">
    <location>
        <begin position="222"/>
        <end position="399"/>
    </location>
</feature>
<evidence type="ECO:0000256" key="3">
    <source>
        <dbReference type="ARBA" id="ARBA00023172"/>
    </source>
</evidence>
<evidence type="ECO:0000256" key="1">
    <source>
        <dbReference type="ARBA" id="ARBA00008857"/>
    </source>
</evidence>
<dbReference type="InterPro" id="IPR010998">
    <property type="entry name" value="Integrase_recombinase_N"/>
</dbReference>
<keyword evidence="6" id="KW-1185">Reference proteome</keyword>
<dbReference type="Pfam" id="PF00589">
    <property type="entry name" value="Phage_integrase"/>
    <property type="match status" value="1"/>
</dbReference>
<dbReference type="RefSeq" id="WP_115880579.1">
    <property type="nucleotide sequence ID" value="NZ_QTTQ01000011.1"/>
</dbReference>
<dbReference type="InterPro" id="IPR050090">
    <property type="entry name" value="Tyrosine_recombinase_XerCD"/>
</dbReference>
<gene>
    <name evidence="5" type="ORF">BX611_1916</name>
</gene>
<dbReference type="SUPFAM" id="SSF56349">
    <property type="entry name" value="DNA breaking-rejoining enzymes"/>
    <property type="match status" value="1"/>
</dbReference>
<sequence length="422" mass="48948">MKTSTTFSILIWINASRAKNNQAELYARITVNQKRANISLKRKINIDSWDKSKSKLKGNSEYARNQNQFIEQIKAKLHKIHIDLFNQEKLITAQLIKATFLGEGEKNKSLNEIITYHSKIINNTLASGTIRNFGITENYISKFLEQKRKTTDIYLNELNYKFICDFESFLNSYWPKGHPKAMGHNTVMKHLQRLRKIVTLAYHLEWLHKDPFIRWKPTFEKTNREFLSDCELSNIESHEFISERLERVRDLFVFSCYTGISYSDIMNLTKGHIHLGIDGNNWIITKRQKTNIIVKVPILEKAQYLIDKYSTHPITKVTGTLFPIITNEKLNSYLKEVANFSGIKKNLTFHMARHTFATTVTLTNGVPIETVSKMLGHTKLATTQIYARVIERKVSEDMNNLKVLLANKSNQTKGKENQKSIS</sequence>
<dbReference type="PANTHER" id="PTHR30349:SF64">
    <property type="entry name" value="PROPHAGE INTEGRASE INTD-RELATED"/>
    <property type="match status" value="1"/>
</dbReference>
<dbReference type="InterPro" id="IPR013762">
    <property type="entry name" value="Integrase-like_cat_sf"/>
</dbReference>
<dbReference type="Proteomes" id="UP000256429">
    <property type="component" value="Unassembled WGS sequence"/>
</dbReference>
<dbReference type="PANTHER" id="PTHR30349">
    <property type="entry name" value="PHAGE INTEGRASE-RELATED"/>
    <property type="match status" value="1"/>
</dbReference>
<dbReference type="OrthoDB" id="1098628at2"/>
<evidence type="ECO:0000313" key="6">
    <source>
        <dbReference type="Proteomes" id="UP000256429"/>
    </source>
</evidence>
<keyword evidence="3" id="KW-0233">DNA recombination</keyword>
<dbReference type="GO" id="GO:0006310">
    <property type="term" value="P:DNA recombination"/>
    <property type="evidence" value="ECO:0007669"/>
    <property type="project" value="UniProtKB-KW"/>
</dbReference>
<dbReference type="GO" id="GO:0015074">
    <property type="term" value="P:DNA integration"/>
    <property type="evidence" value="ECO:0007669"/>
    <property type="project" value="InterPro"/>
</dbReference>
<organism evidence="5 6">
    <name type="scientific">Lutibacter oceani</name>
    <dbReference type="NCBI Taxonomy" id="1853311"/>
    <lineage>
        <taxon>Bacteria</taxon>
        <taxon>Pseudomonadati</taxon>
        <taxon>Bacteroidota</taxon>
        <taxon>Flavobacteriia</taxon>
        <taxon>Flavobacteriales</taxon>
        <taxon>Flavobacteriaceae</taxon>
        <taxon>Lutibacter</taxon>
    </lineage>
</organism>
<reference evidence="5 6" key="1">
    <citation type="submission" date="2018-08" db="EMBL/GenBank/DDBJ databases">
        <title>Genomic Encyclopedia of Type Strains, Phase III (KMG-III): the genomes of soil and plant-associated and newly described type strains.</title>
        <authorList>
            <person name="Whitman W."/>
        </authorList>
    </citation>
    <scope>NUCLEOTIDE SEQUENCE [LARGE SCALE GENOMIC DNA]</scope>
    <source>
        <strain evidence="5 6">325-5</strain>
    </source>
</reference>
<dbReference type="InterPro" id="IPR025269">
    <property type="entry name" value="SAM-like_dom"/>
</dbReference>
<dbReference type="PROSITE" id="PS51898">
    <property type="entry name" value="TYR_RECOMBINASE"/>
    <property type="match status" value="1"/>
</dbReference>
<keyword evidence="2" id="KW-0238">DNA-binding</keyword>
<dbReference type="InterPro" id="IPR002104">
    <property type="entry name" value="Integrase_catalytic"/>
</dbReference>
<dbReference type="InterPro" id="IPR035386">
    <property type="entry name" value="Arm-DNA-bind_5"/>
</dbReference>
<evidence type="ECO:0000256" key="2">
    <source>
        <dbReference type="ARBA" id="ARBA00023125"/>
    </source>
</evidence>
<proteinExistence type="inferred from homology"/>
<dbReference type="Pfam" id="PF17293">
    <property type="entry name" value="Arm-DNA-bind_5"/>
    <property type="match status" value="1"/>
</dbReference>
<accession>A0A3D9RU96</accession>
<protein>
    <submittedName>
        <fullName evidence="5">Site-specific recombinase XerD</fullName>
    </submittedName>
</protein>
<comment type="similarity">
    <text evidence="1">Belongs to the 'phage' integrase family.</text>
</comment>
<dbReference type="Pfam" id="PF13102">
    <property type="entry name" value="Phage_int_SAM_5"/>
    <property type="match status" value="1"/>
</dbReference>
<name>A0A3D9RU96_9FLAO</name>
<evidence type="ECO:0000313" key="5">
    <source>
        <dbReference type="EMBL" id="REE80275.1"/>
    </source>
</evidence>
<dbReference type="Gene3D" id="1.10.443.10">
    <property type="entry name" value="Intergrase catalytic core"/>
    <property type="match status" value="1"/>
</dbReference>
<dbReference type="InterPro" id="IPR011010">
    <property type="entry name" value="DNA_brk_join_enz"/>
</dbReference>
<dbReference type="CDD" id="cd01185">
    <property type="entry name" value="INTN1_C_like"/>
    <property type="match status" value="1"/>
</dbReference>
<dbReference type="AlphaFoldDB" id="A0A3D9RU96"/>
<dbReference type="EMBL" id="QTTQ01000011">
    <property type="protein sequence ID" value="REE80275.1"/>
    <property type="molecule type" value="Genomic_DNA"/>
</dbReference>
<comment type="caution">
    <text evidence="5">The sequence shown here is derived from an EMBL/GenBank/DDBJ whole genome shotgun (WGS) entry which is preliminary data.</text>
</comment>
<evidence type="ECO:0000259" key="4">
    <source>
        <dbReference type="PROSITE" id="PS51898"/>
    </source>
</evidence>
<dbReference type="Gene3D" id="1.10.150.130">
    <property type="match status" value="1"/>
</dbReference>